<dbReference type="Proteomes" id="UP000099188">
    <property type="component" value="Segment"/>
</dbReference>
<keyword evidence="2" id="KW-0812">Transmembrane</keyword>
<dbReference type="KEGG" id="vg:935504"/>
<evidence type="ECO:0000256" key="2">
    <source>
        <dbReference type="SAM" id="Phobius"/>
    </source>
</evidence>
<reference evidence="3 5" key="1">
    <citation type="journal article" date="2003" name="J. Gen. Virol.">
        <title>The human cytomegalovirus genome revisited: comparison with the chimpanzee cytomegalovirus genome.</title>
        <authorList>
            <person name="Davison A.J."/>
            <person name="Dolan A."/>
            <person name="Akter P."/>
            <person name="Addison C."/>
            <person name="Dargan D.J."/>
            <person name="Alcendor D.J."/>
            <person name="McGeoch D.J."/>
            <person name="Hayward G.S."/>
        </authorList>
    </citation>
    <scope>NUCLEOTIDE SEQUENCE [LARGE SCALE GENOMIC DNA]</scope>
    <source>
        <strain evidence="3">Heberling</strain>
    </source>
</reference>
<keyword evidence="2" id="KW-0472">Membrane</keyword>
<protein>
    <submittedName>
        <fullName evidence="3">Membrane glycoprotein UL139</fullName>
    </submittedName>
</protein>
<dbReference type="EMBL" id="AF480884">
    <property type="protein sequence ID" value="AAM00767.1"/>
    <property type="molecule type" value="Genomic_DNA"/>
</dbReference>
<dbReference type="EMBL" id="MZ151943">
    <property type="protein sequence ID" value="QXV67881.1"/>
    <property type="molecule type" value="Genomic_DNA"/>
</dbReference>
<name>Q8QRX0_9BETA</name>
<keyword evidence="5" id="KW-1185">Reference proteome</keyword>
<organism evidence="3 5">
    <name type="scientific">Panine betaherpesvirus 2</name>
    <name type="common">Chimpanzee cytomegalovirus</name>
    <dbReference type="NCBI Taxonomy" id="188763"/>
    <lineage>
        <taxon>Viruses</taxon>
        <taxon>Duplodnaviria</taxon>
        <taxon>Heunggongvirae</taxon>
        <taxon>Peploviricota</taxon>
        <taxon>Herviviricetes</taxon>
        <taxon>Herpesvirales</taxon>
        <taxon>Orthoherpesviridae</taxon>
        <taxon>Betaherpesvirinae</taxon>
        <taxon>Cytomegalovirus</taxon>
        <taxon>Cytomegalovirus paninebeta2</taxon>
    </lineage>
</organism>
<feature type="region of interest" description="Disordered" evidence="1">
    <location>
        <begin position="365"/>
        <end position="412"/>
    </location>
</feature>
<evidence type="ECO:0000256" key="1">
    <source>
        <dbReference type="SAM" id="MobiDB-lite"/>
    </source>
</evidence>
<feature type="transmembrane region" description="Helical" evidence="2">
    <location>
        <begin position="314"/>
        <end position="341"/>
    </location>
</feature>
<sequence length="412" mass="44759">MTELRLASSLLLAWEILDMSLANSYTQGPKIHANVTKCIWKVKNETLVIGKYIDIKCEFTEVTDNITMGLMYTSCSNRSLSETTMSYYNHTPQDRANYPFGKVEHSRSDTTATMTLRRCGLNCTGIHDCFKFDGQKMNITLRTSIAPIGTIYVNTKANQSHDVFCAVNDTFPATVLLHNTGNDHQLNITTNHTVKKCNRTLYYGYTVQGISPPTQCSLFSSTCIGLRSHTLTYPGTPLTPPAGISNCENYTAPNMTVTVTLVALSSAVSAALASETTTGTSSNSSQSTSSTATTGTGCSNANDTNNNGLNQQQIIAGLLGGCGFLSLFFIFTCILCVWYCFRKLFPDCCGGDPDEQQRQMTRGRYTYDNPVFPPPTLPMGATGPAYPPPVSDGTAGPPAIPLTQDKVTYPRS</sequence>
<evidence type="ECO:0000313" key="5">
    <source>
        <dbReference type="Proteomes" id="UP000099188"/>
    </source>
</evidence>
<dbReference type="GeneID" id="935504"/>
<dbReference type="InterPro" id="IPR021042">
    <property type="entry name" value="Herpes_UL139_cytomegalovirus"/>
</dbReference>
<keyword evidence="2" id="KW-1133">Transmembrane helix</keyword>
<dbReference type="RefSeq" id="NP_612762.1">
    <property type="nucleotide sequence ID" value="NC_003521.1"/>
</dbReference>
<gene>
    <name evidence="3" type="primary">UL139</name>
    <name evidence="3" type="ORF">CCMVgp120</name>
</gene>
<proteinExistence type="predicted"/>
<evidence type="ECO:0000313" key="3">
    <source>
        <dbReference type="EMBL" id="AAM00767.1"/>
    </source>
</evidence>
<reference evidence="4" key="2">
    <citation type="submission" date="2021-05" db="EMBL/GenBank/DDBJ databases">
        <title>Cloning and multi-omic analysis of chimpanzee cytomegalovirus: a resource for comparative functional genomics.</title>
        <authorList>
            <person name="Phan Q.V."/>
        </authorList>
    </citation>
    <scope>NUCLEOTIDE SEQUENCE</scope>
    <source>
        <strain evidence="4">Heberling</strain>
    </source>
</reference>
<dbReference type="Pfam" id="PF12507">
    <property type="entry name" value="HCMV_UL139"/>
    <property type="match status" value="1"/>
</dbReference>
<accession>Q8QRX0</accession>
<evidence type="ECO:0000313" key="4">
    <source>
        <dbReference type="EMBL" id="QXV67881.1"/>
    </source>
</evidence>